<gene>
    <name evidence="1" type="ORF">LCGC14_0365620</name>
</gene>
<name>A0A0F9VTY3_9ZZZZ</name>
<comment type="caution">
    <text evidence="1">The sequence shown here is derived from an EMBL/GenBank/DDBJ whole genome shotgun (WGS) entry which is preliminary data.</text>
</comment>
<reference evidence="1" key="1">
    <citation type="journal article" date="2015" name="Nature">
        <title>Complex archaea that bridge the gap between prokaryotes and eukaryotes.</title>
        <authorList>
            <person name="Spang A."/>
            <person name="Saw J.H."/>
            <person name="Jorgensen S.L."/>
            <person name="Zaremba-Niedzwiedzka K."/>
            <person name="Martijn J."/>
            <person name="Lind A.E."/>
            <person name="van Eijk R."/>
            <person name="Schleper C."/>
            <person name="Guy L."/>
            <person name="Ettema T.J."/>
        </authorList>
    </citation>
    <scope>NUCLEOTIDE SEQUENCE</scope>
</reference>
<dbReference type="AlphaFoldDB" id="A0A0F9VTY3"/>
<accession>A0A0F9VTY3</accession>
<dbReference type="EMBL" id="LAZR01000287">
    <property type="protein sequence ID" value="KKN76911.1"/>
    <property type="molecule type" value="Genomic_DNA"/>
</dbReference>
<organism evidence="1">
    <name type="scientific">marine sediment metagenome</name>
    <dbReference type="NCBI Taxonomy" id="412755"/>
    <lineage>
        <taxon>unclassified sequences</taxon>
        <taxon>metagenomes</taxon>
        <taxon>ecological metagenomes</taxon>
    </lineage>
</organism>
<protein>
    <submittedName>
        <fullName evidence="1">Uncharacterized protein</fullName>
    </submittedName>
</protein>
<proteinExistence type="predicted"/>
<evidence type="ECO:0000313" key="1">
    <source>
        <dbReference type="EMBL" id="KKN76911.1"/>
    </source>
</evidence>
<sequence length="46" mass="5028">MLRWNKKICLEHITALKSPLEAIVKPSGGIMGGVAEKIKAVARKIK</sequence>